<gene>
    <name evidence="2" type="ORF">KYN89_10115</name>
</gene>
<dbReference type="InterPro" id="IPR029062">
    <property type="entry name" value="Class_I_gatase-like"/>
</dbReference>
<comment type="caution">
    <text evidence="2">The sequence shown here is derived from an EMBL/GenBank/DDBJ whole genome shotgun (WGS) entry which is preliminary data.</text>
</comment>
<keyword evidence="3" id="KW-1185">Reference proteome</keyword>
<evidence type="ECO:0000313" key="3">
    <source>
        <dbReference type="Proteomes" id="UP000759298"/>
    </source>
</evidence>
<feature type="signal peptide" evidence="1">
    <location>
        <begin position="1"/>
        <end position="20"/>
    </location>
</feature>
<proteinExistence type="predicted"/>
<evidence type="ECO:0000256" key="1">
    <source>
        <dbReference type="SAM" id="SignalP"/>
    </source>
</evidence>
<dbReference type="SUPFAM" id="SSF52317">
    <property type="entry name" value="Class I glutamine amidotransferase-like"/>
    <property type="match status" value="1"/>
</dbReference>
<accession>A0ABS7PEK0</accession>
<feature type="chain" id="PRO_5046859265" evidence="1">
    <location>
        <begin position="21"/>
        <end position="256"/>
    </location>
</feature>
<protein>
    <submittedName>
        <fullName evidence="2">GldG family protein</fullName>
    </submittedName>
</protein>
<keyword evidence="1" id="KW-0732">Signal</keyword>
<dbReference type="Proteomes" id="UP000759298">
    <property type="component" value="Unassembled WGS sequence"/>
</dbReference>
<dbReference type="RefSeq" id="WP_222824980.1">
    <property type="nucleotide sequence ID" value="NZ_JAHWXP010000003.1"/>
</dbReference>
<sequence>MKKGWLAVGLSAALGLGAMAAAGLGFHGFPGEGPGERDGRIGLMSSLPLYRAPESSVAEALAAQSVRHHWVRAVLEKRGTLEPLDVLDPDSLGQVDRLLLVQPRALTPAENVALDTWVRAGGNVLLVADPLLVGEPRFALGDPRNPQAISLSGPILARWGLALEPGKDGDGGVRFVSMGDHELPVALGGRFSLRPAAGGGQGECRLRNDALIAVCSIGAGRVVALADATLFESDPAPAGAEDMLAALLGMVRDDVR</sequence>
<evidence type="ECO:0000313" key="2">
    <source>
        <dbReference type="EMBL" id="MBY8337406.1"/>
    </source>
</evidence>
<reference evidence="2 3" key="1">
    <citation type="submission" date="2021-07" db="EMBL/GenBank/DDBJ databases">
        <title>Alteriqipengyuania abyssalis NZ-12B nov, sp.nov isolated from deep sea sponge in pacific ocean.</title>
        <authorList>
            <person name="Tareen S."/>
            <person name="Wink J."/>
        </authorList>
    </citation>
    <scope>NUCLEOTIDE SEQUENCE [LARGE SCALE GENOMIC DNA]</scope>
    <source>
        <strain evidence="2 3">NZ-12B</strain>
    </source>
</reference>
<name>A0ABS7PEK0_9SPHN</name>
<organism evidence="2 3">
    <name type="scientific">Alteriqipengyuania abyssalis</name>
    <dbReference type="NCBI Taxonomy" id="2860200"/>
    <lineage>
        <taxon>Bacteria</taxon>
        <taxon>Pseudomonadati</taxon>
        <taxon>Pseudomonadota</taxon>
        <taxon>Alphaproteobacteria</taxon>
        <taxon>Sphingomonadales</taxon>
        <taxon>Erythrobacteraceae</taxon>
        <taxon>Alteriqipengyuania</taxon>
    </lineage>
</organism>
<dbReference type="EMBL" id="JAHWXP010000003">
    <property type="protein sequence ID" value="MBY8337406.1"/>
    <property type="molecule type" value="Genomic_DNA"/>
</dbReference>